<gene>
    <name evidence="1" type="ORF">LRS13_10665</name>
</gene>
<proteinExistence type="predicted"/>
<reference evidence="2" key="1">
    <citation type="submission" date="2021-11" db="EMBL/GenBank/DDBJ databases">
        <title>Cultivation dependent microbiological survey of springs from the worlds oldest radium mine currently devoted to the extraction of radon-saturated water.</title>
        <authorList>
            <person name="Kapinusova G."/>
            <person name="Smrhova T."/>
            <person name="Strejcek M."/>
            <person name="Suman J."/>
            <person name="Jani K."/>
            <person name="Pajer P."/>
            <person name="Uhlik O."/>
        </authorList>
    </citation>
    <scope>NUCLEOTIDE SEQUENCE [LARGE SCALE GENOMIC DNA]</scope>
    <source>
        <strain evidence="2">J379</strain>
    </source>
</reference>
<dbReference type="Proteomes" id="UP001058860">
    <property type="component" value="Chromosome"/>
</dbReference>
<organism evidence="1 2">
    <name type="scientific">Svornostia abyssi</name>
    <dbReference type="NCBI Taxonomy" id="2898438"/>
    <lineage>
        <taxon>Bacteria</taxon>
        <taxon>Bacillati</taxon>
        <taxon>Actinomycetota</taxon>
        <taxon>Thermoleophilia</taxon>
        <taxon>Solirubrobacterales</taxon>
        <taxon>Baekduiaceae</taxon>
        <taxon>Svornostia</taxon>
    </lineage>
</organism>
<dbReference type="EMBL" id="CP088295">
    <property type="protein sequence ID" value="UUY05950.1"/>
    <property type="molecule type" value="Genomic_DNA"/>
</dbReference>
<evidence type="ECO:0000313" key="1">
    <source>
        <dbReference type="EMBL" id="UUY05950.1"/>
    </source>
</evidence>
<protein>
    <submittedName>
        <fullName evidence="1">Uncharacterized protein</fullName>
    </submittedName>
</protein>
<name>A0ABY5PN40_9ACTN</name>
<keyword evidence="2" id="KW-1185">Reference proteome</keyword>
<dbReference type="RefSeq" id="WP_353866389.1">
    <property type="nucleotide sequence ID" value="NZ_CP088295.1"/>
</dbReference>
<accession>A0ABY5PN40</accession>
<sequence>MLTNAIPSFFVPGSETESGAERAYLRMRERVKTDTGSPVRGRRIFGVHGRLGGRDRHLEVGQQLHEGGPEITAIFETTTGDRYHVYTGPFTAPVRLKSVYEVTDFT</sequence>
<evidence type="ECO:0000313" key="2">
    <source>
        <dbReference type="Proteomes" id="UP001058860"/>
    </source>
</evidence>